<proteinExistence type="predicted"/>
<dbReference type="Proteomes" id="UP000887116">
    <property type="component" value="Unassembled WGS sequence"/>
</dbReference>
<evidence type="ECO:0000313" key="2">
    <source>
        <dbReference type="Proteomes" id="UP000887116"/>
    </source>
</evidence>
<evidence type="ECO:0000313" key="1">
    <source>
        <dbReference type="EMBL" id="GFQ91894.1"/>
    </source>
</evidence>
<gene>
    <name evidence="1" type="ORF">TNCT_851</name>
</gene>
<dbReference type="EMBL" id="BMAO01004038">
    <property type="protein sequence ID" value="GFQ91894.1"/>
    <property type="molecule type" value="Genomic_DNA"/>
</dbReference>
<accession>A0A8X6L0C6</accession>
<reference evidence="1" key="1">
    <citation type="submission" date="2020-07" db="EMBL/GenBank/DDBJ databases">
        <title>Multicomponent nature underlies the extraordinary mechanical properties of spider dragline silk.</title>
        <authorList>
            <person name="Kono N."/>
            <person name="Nakamura H."/>
            <person name="Mori M."/>
            <person name="Yoshida Y."/>
            <person name="Ohtoshi R."/>
            <person name="Malay A.D."/>
            <person name="Moran D.A.P."/>
            <person name="Tomita M."/>
            <person name="Numata K."/>
            <person name="Arakawa K."/>
        </authorList>
    </citation>
    <scope>NUCLEOTIDE SEQUENCE</scope>
</reference>
<protein>
    <submittedName>
        <fullName evidence="1">Uncharacterized protein</fullName>
    </submittedName>
</protein>
<dbReference type="AlphaFoldDB" id="A0A8X6L0C6"/>
<name>A0A8X6L0C6_TRICU</name>
<keyword evidence="2" id="KW-1185">Reference proteome</keyword>
<organism evidence="1 2">
    <name type="scientific">Trichonephila clavata</name>
    <name type="common">Joro spider</name>
    <name type="synonym">Nephila clavata</name>
    <dbReference type="NCBI Taxonomy" id="2740835"/>
    <lineage>
        <taxon>Eukaryota</taxon>
        <taxon>Metazoa</taxon>
        <taxon>Ecdysozoa</taxon>
        <taxon>Arthropoda</taxon>
        <taxon>Chelicerata</taxon>
        <taxon>Arachnida</taxon>
        <taxon>Araneae</taxon>
        <taxon>Araneomorphae</taxon>
        <taxon>Entelegynae</taxon>
        <taxon>Araneoidea</taxon>
        <taxon>Nephilidae</taxon>
        <taxon>Trichonephila</taxon>
    </lineage>
</organism>
<sequence length="79" mass="9001">MIAELANNVMSPKEDWMDKEKTECKPVRTIRSGFFHQFGKEVTFCDLSFYGIITQMKRTRQHISGGSFGGGLGQEIKKK</sequence>
<comment type="caution">
    <text evidence="1">The sequence shown here is derived from an EMBL/GenBank/DDBJ whole genome shotgun (WGS) entry which is preliminary data.</text>
</comment>